<dbReference type="SUPFAM" id="SSF55060">
    <property type="entry name" value="GHMP Kinase, C-terminal domain"/>
    <property type="match status" value="1"/>
</dbReference>
<comment type="subunit">
    <text evidence="14">Homodimer.</text>
</comment>
<dbReference type="eggNOG" id="arCOG01028">
    <property type="taxonomic scope" value="Archaea"/>
</dbReference>
<evidence type="ECO:0000256" key="1">
    <source>
        <dbReference type="ARBA" id="ARBA00004496"/>
    </source>
</evidence>
<dbReference type="InterPro" id="IPR022937">
    <property type="entry name" value="Mevalonate_kinase_arc"/>
</dbReference>
<evidence type="ECO:0000256" key="14">
    <source>
        <dbReference type="HAMAP-Rule" id="MF_00217"/>
    </source>
</evidence>
<evidence type="ECO:0000256" key="2">
    <source>
        <dbReference type="ARBA" id="ARBA00006495"/>
    </source>
</evidence>
<dbReference type="PANTHER" id="PTHR43290:SF2">
    <property type="entry name" value="MEVALONATE KINASE"/>
    <property type="match status" value="1"/>
</dbReference>
<dbReference type="AlphaFoldDB" id="A6UPY0"/>
<comment type="pathway">
    <text evidence="13 14">Isoprenoid biosynthesis; isopentenyl diphosphate biosynthesis via mevalonate pathway; isopentenyl diphosphate from (R)-mevalonate: step 1/3.</text>
</comment>
<dbReference type="HAMAP" id="MF_00217">
    <property type="entry name" value="Mevalonate_kinase"/>
    <property type="match status" value="1"/>
</dbReference>
<dbReference type="PROSITE" id="PS00627">
    <property type="entry name" value="GHMP_KINASES_ATP"/>
    <property type="match status" value="1"/>
</dbReference>
<dbReference type="GO" id="GO:0000287">
    <property type="term" value="F:magnesium ion binding"/>
    <property type="evidence" value="ECO:0007669"/>
    <property type="project" value="UniProtKB-UniRule"/>
</dbReference>
<evidence type="ECO:0000313" key="18">
    <source>
        <dbReference type="Proteomes" id="UP000001107"/>
    </source>
</evidence>
<evidence type="ECO:0000256" key="12">
    <source>
        <dbReference type="ARBA" id="ARBA00023229"/>
    </source>
</evidence>
<comment type="function">
    <text evidence="14">Catalyzes the phosphorylation of (R)-mevalonate (MVA) to (R)-mevalonate 5-phosphate (MVAP). Functions in the mevalonate (MVA) pathway leading to isopentenyl diphosphate (IPP), a key precursor for the biosynthesis of isoprenoid compounds such as archaeal membrane lipids.</text>
</comment>
<evidence type="ECO:0000256" key="8">
    <source>
        <dbReference type="ARBA" id="ARBA00022777"/>
    </source>
</evidence>
<feature type="active site" description="Proton acceptor" evidence="14">
    <location>
        <position position="161"/>
    </location>
</feature>
<evidence type="ECO:0000259" key="16">
    <source>
        <dbReference type="Pfam" id="PF08544"/>
    </source>
</evidence>
<feature type="domain" description="GHMP kinase N-terminal" evidence="15">
    <location>
        <begin position="85"/>
        <end position="169"/>
    </location>
</feature>
<dbReference type="SUPFAM" id="SSF54211">
    <property type="entry name" value="Ribosomal protein S5 domain 2-like"/>
    <property type="match status" value="1"/>
</dbReference>
<dbReference type="OrthoDB" id="19001at2157"/>
<dbReference type="InterPro" id="IPR036554">
    <property type="entry name" value="GHMP_kinase_C_sf"/>
</dbReference>
<keyword evidence="4 14" id="KW-0963">Cytoplasm</keyword>
<comment type="catalytic activity">
    <reaction evidence="14">
        <text>(R)-mevalonate + ATP = (R)-5-phosphomevalonate + ADP + H(+)</text>
        <dbReference type="Rhea" id="RHEA:17065"/>
        <dbReference type="ChEBI" id="CHEBI:15378"/>
        <dbReference type="ChEBI" id="CHEBI:30616"/>
        <dbReference type="ChEBI" id="CHEBI:36464"/>
        <dbReference type="ChEBI" id="CHEBI:58146"/>
        <dbReference type="ChEBI" id="CHEBI:456216"/>
        <dbReference type="EC" id="2.7.1.36"/>
    </reaction>
</comment>
<evidence type="ECO:0000256" key="6">
    <source>
        <dbReference type="ARBA" id="ARBA00022679"/>
    </source>
</evidence>
<dbReference type="GO" id="GO:0004496">
    <property type="term" value="F:mevalonate kinase activity"/>
    <property type="evidence" value="ECO:0007669"/>
    <property type="project" value="UniProtKB-UniRule"/>
</dbReference>
<sequence>MTLTVKTPSKVILFGEHAVVDGYSAIAMAIDLKTTGEIKGNFETITIELSDLNEIFEIAPKLIKELDISNFSPSLKYVLCATKYAINYLIEFKGLTSITPFKLKIFSEIPVSCGLGSSASVVVTTINSISNFYGISLKNEEVINMAYSVEKDIQGRASITDTATITLSGMIEIYAGNYKIMPKELSEFIKTCNFLIVNVEERTRKTADLVWEVSEHPQKEELFKKIGTIIEKVKHNRSKEELGKLMVENHEILKKFGISTEKLDLVIEASKKYAHGGKLTGAGGGGSVIILLKNEKEELLKELKKIGVTGTFECKMTNF</sequence>
<dbReference type="EC" id="2.7.1.36" evidence="3 14"/>
<comment type="cofactor">
    <cofactor evidence="14">
        <name>Mg(2+)</name>
        <dbReference type="ChEBI" id="CHEBI:18420"/>
    </cofactor>
</comment>
<evidence type="ECO:0000259" key="15">
    <source>
        <dbReference type="Pfam" id="PF00288"/>
    </source>
</evidence>
<evidence type="ECO:0000256" key="9">
    <source>
        <dbReference type="ARBA" id="ARBA00022840"/>
    </source>
</evidence>
<keyword evidence="8 14" id="KW-0418">Kinase</keyword>
<accession>A6UPY0</accession>
<dbReference type="Pfam" id="PF00288">
    <property type="entry name" value="GHMP_kinases_N"/>
    <property type="match status" value="1"/>
</dbReference>
<name>A6UPY0_METVS</name>
<evidence type="ECO:0000256" key="5">
    <source>
        <dbReference type="ARBA" id="ARBA00022516"/>
    </source>
</evidence>
<dbReference type="PANTHER" id="PTHR43290">
    <property type="entry name" value="MEVALONATE KINASE"/>
    <property type="match status" value="1"/>
</dbReference>
<dbReference type="Gene3D" id="3.30.70.890">
    <property type="entry name" value="GHMP kinase, C-terminal domain"/>
    <property type="match status" value="1"/>
</dbReference>
<dbReference type="Proteomes" id="UP000001107">
    <property type="component" value="Chromosome"/>
</dbReference>
<dbReference type="GO" id="GO:0005524">
    <property type="term" value="F:ATP binding"/>
    <property type="evidence" value="ECO:0007669"/>
    <property type="project" value="UniProtKB-UniRule"/>
</dbReference>
<dbReference type="KEGG" id="mvn:Mevan_0646"/>
<evidence type="ECO:0000256" key="13">
    <source>
        <dbReference type="ARBA" id="ARBA00029438"/>
    </source>
</evidence>
<keyword evidence="10 14" id="KW-0460">Magnesium</keyword>
<dbReference type="InterPro" id="IPR013750">
    <property type="entry name" value="GHMP_kinase_C_dom"/>
</dbReference>
<keyword evidence="9 14" id="KW-0067">ATP-binding</keyword>
<evidence type="ECO:0000313" key="17">
    <source>
        <dbReference type="EMBL" id="ABR54552.1"/>
    </source>
</evidence>
<evidence type="ECO:0000256" key="11">
    <source>
        <dbReference type="ARBA" id="ARBA00023098"/>
    </source>
</evidence>
<reference evidence="17" key="1">
    <citation type="submission" date="2007-06" db="EMBL/GenBank/DDBJ databases">
        <title>Complete sequence of Methanococcus vannielii SB.</title>
        <authorList>
            <consortium name="US DOE Joint Genome Institute"/>
            <person name="Copeland A."/>
            <person name="Lucas S."/>
            <person name="Lapidus A."/>
            <person name="Barry K."/>
            <person name="Glavina del Rio T."/>
            <person name="Dalin E."/>
            <person name="Tice H."/>
            <person name="Pitluck S."/>
            <person name="Chain P."/>
            <person name="Malfatti S."/>
            <person name="Shin M."/>
            <person name="Vergez L."/>
            <person name="Schmutz J."/>
            <person name="Larimer F."/>
            <person name="Land M."/>
            <person name="Hauser L."/>
            <person name="Kyrpides N."/>
            <person name="Anderson I."/>
            <person name="Sieprawska-Lupa M."/>
            <person name="Whitman W.B."/>
            <person name="Richardson P."/>
        </authorList>
    </citation>
    <scope>NUCLEOTIDE SEQUENCE [LARGE SCALE GENOMIC DNA]</scope>
    <source>
        <strain evidence="17">SB</strain>
    </source>
</reference>
<evidence type="ECO:0000256" key="7">
    <source>
        <dbReference type="ARBA" id="ARBA00022741"/>
    </source>
</evidence>
<evidence type="ECO:0000256" key="10">
    <source>
        <dbReference type="ARBA" id="ARBA00022842"/>
    </source>
</evidence>
<dbReference type="Pfam" id="PF08544">
    <property type="entry name" value="GHMP_kinases_C"/>
    <property type="match status" value="1"/>
</dbReference>
<dbReference type="InterPro" id="IPR014721">
    <property type="entry name" value="Ribsml_uS5_D2-typ_fold_subgr"/>
</dbReference>
<keyword evidence="5 14" id="KW-0444">Lipid biosynthesis</keyword>
<dbReference type="GO" id="GO:0005829">
    <property type="term" value="C:cytosol"/>
    <property type="evidence" value="ECO:0007669"/>
    <property type="project" value="TreeGrafter"/>
</dbReference>
<feature type="binding site" evidence="14">
    <location>
        <begin position="110"/>
        <end position="120"/>
    </location>
    <ligand>
        <name>ATP</name>
        <dbReference type="ChEBI" id="CHEBI:30616"/>
    </ligand>
</feature>
<dbReference type="UniPathway" id="UPA00057">
    <property type="reaction ID" value="UER00098"/>
</dbReference>
<dbReference type="InterPro" id="IPR006204">
    <property type="entry name" value="GHMP_kinase_N_dom"/>
</dbReference>
<keyword evidence="6 14" id="KW-0808">Transferase</keyword>
<dbReference type="InterPro" id="IPR020568">
    <property type="entry name" value="Ribosomal_Su5_D2-typ_SF"/>
</dbReference>
<dbReference type="GO" id="GO:0019287">
    <property type="term" value="P:isopentenyl diphosphate biosynthetic process, mevalonate pathway"/>
    <property type="evidence" value="ECO:0007669"/>
    <property type="project" value="UniProtKB-UniRule"/>
</dbReference>
<dbReference type="RefSeq" id="WP_011972455.1">
    <property type="nucleotide sequence ID" value="NC_009634.1"/>
</dbReference>
<proteinExistence type="inferred from homology"/>
<organism evidence="17 18">
    <name type="scientific">Methanococcus vannielii (strain ATCC 35089 / DSM 1224 / JCM 13029 / OCM 148 / SB)</name>
    <dbReference type="NCBI Taxonomy" id="406327"/>
    <lineage>
        <taxon>Archaea</taxon>
        <taxon>Methanobacteriati</taxon>
        <taxon>Methanobacteriota</taxon>
        <taxon>Methanomada group</taxon>
        <taxon>Methanococci</taxon>
        <taxon>Methanococcales</taxon>
        <taxon>Methanococcaceae</taxon>
        <taxon>Methanococcus</taxon>
    </lineage>
</organism>
<dbReference type="InterPro" id="IPR006203">
    <property type="entry name" value="GHMP_knse_ATP-bd_CS"/>
</dbReference>
<dbReference type="NCBIfam" id="TIGR00549">
    <property type="entry name" value="mevalon_kin"/>
    <property type="match status" value="1"/>
</dbReference>
<dbReference type="STRING" id="406327.Mevan_0646"/>
<dbReference type="GeneID" id="5325185"/>
<gene>
    <name evidence="14" type="primary">mvk</name>
    <name evidence="17" type="ordered locus">Mevan_0646</name>
</gene>
<keyword evidence="7 14" id="KW-0547">Nucleotide-binding</keyword>
<evidence type="ECO:0000256" key="4">
    <source>
        <dbReference type="ARBA" id="ARBA00022490"/>
    </source>
</evidence>
<protein>
    <recommendedName>
        <fullName evidence="3 14">Mevalonate kinase</fullName>
        <shortName evidence="14">MK</shortName>
        <shortName evidence="14">MVK</shortName>
        <ecNumber evidence="3 14">2.7.1.36</ecNumber>
    </recommendedName>
</protein>
<dbReference type="Gene3D" id="3.30.230.10">
    <property type="match status" value="1"/>
</dbReference>
<dbReference type="EMBL" id="CP000742">
    <property type="protein sequence ID" value="ABR54552.1"/>
    <property type="molecule type" value="Genomic_DNA"/>
</dbReference>
<keyword evidence="18" id="KW-1185">Reference proteome</keyword>
<evidence type="ECO:0000256" key="3">
    <source>
        <dbReference type="ARBA" id="ARBA00012103"/>
    </source>
</evidence>
<feature type="domain" description="GHMP kinase C-terminal" evidence="16">
    <location>
        <begin position="237"/>
        <end position="305"/>
    </location>
</feature>
<comment type="similarity">
    <text evidence="2 14">Belongs to the GHMP kinase family. Mevalonate kinase subfamily.</text>
</comment>
<dbReference type="InterPro" id="IPR006205">
    <property type="entry name" value="Mev_gal_kin"/>
</dbReference>
<dbReference type="PRINTS" id="PR00959">
    <property type="entry name" value="MEVGALKINASE"/>
</dbReference>
<dbReference type="HOGENOM" id="CLU_017814_0_0_2"/>
<keyword evidence="12 14" id="KW-0414">Isoprene biosynthesis</keyword>
<comment type="subcellular location">
    <subcellularLocation>
        <location evidence="1 14">Cytoplasm</location>
    </subcellularLocation>
</comment>
<keyword evidence="11 14" id="KW-0443">Lipid metabolism</keyword>